<comment type="subcellular location">
    <subcellularLocation>
        <location evidence="1">Cell membrane</location>
        <topology evidence="1">Multi-pass membrane protein</topology>
    </subcellularLocation>
</comment>
<dbReference type="PANTHER" id="PTHR24221:SF654">
    <property type="entry name" value="ATP-BINDING CASSETTE SUB-FAMILY B MEMBER 6"/>
    <property type="match status" value="1"/>
</dbReference>
<feature type="transmembrane region" description="Helical" evidence="7">
    <location>
        <begin position="58"/>
        <end position="78"/>
    </location>
</feature>
<dbReference type="GO" id="GO:0140359">
    <property type="term" value="F:ABC-type transporter activity"/>
    <property type="evidence" value="ECO:0007669"/>
    <property type="project" value="InterPro"/>
</dbReference>
<evidence type="ECO:0000256" key="4">
    <source>
        <dbReference type="ARBA" id="ARBA00022840"/>
    </source>
</evidence>
<dbReference type="GO" id="GO:0005524">
    <property type="term" value="F:ATP binding"/>
    <property type="evidence" value="ECO:0007669"/>
    <property type="project" value="UniProtKB-KW"/>
</dbReference>
<evidence type="ECO:0000313" key="11">
    <source>
        <dbReference type="Proteomes" id="UP000045545"/>
    </source>
</evidence>
<feature type="domain" description="ABC transporter" evidence="8">
    <location>
        <begin position="342"/>
        <end position="575"/>
    </location>
</feature>
<dbReference type="RefSeq" id="WP_046496161.1">
    <property type="nucleotide sequence ID" value="NZ_CGIH01000012.1"/>
</dbReference>
<dbReference type="InterPro" id="IPR039421">
    <property type="entry name" value="Type_1_exporter"/>
</dbReference>
<dbReference type="InterPro" id="IPR003593">
    <property type="entry name" value="AAA+_ATPase"/>
</dbReference>
<feature type="transmembrane region" description="Helical" evidence="7">
    <location>
        <begin position="131"/>
        <end position="155"/>
    </location>
</feature>
<organism evidence="10 11">
    <name type="scientific">Syntrophomonas zehnderi OL-4</name>
    <dbReference type="NCBI Taxonomy" id="690567"/>
    <lineage>
        <taxon>Bacteria</taxon>
        <taxon>Bacillati</taxon>
        <taxon>Bacillota</taxon>
        <taxon>Clostridia</taxon>
        <taxon>Eubacteriales</taxon>
        <taxon>Syntrophomonadaceae</taxon>
        <taxon>Syntrophomonas</taxon>
    </lineage>
</organism>
<keyword evidence="6 7" id="KW-0472">Membrane</keyword>
<dbReference type="STRING" id="690567.835"/>
<feature type="domain" description="ABC transmembrane type-1" evidence="9">
    <location>
        <begin position="22"/>
        <end position="304"/>
    </location>
</feature>
<evidence type="ECO:0000259" key="8">
    <source>
        <dbReference type="PROSITE" id="PS50893"/>
    </source>
</evidence>
<keyword evidence="11" id="KW-1185">Reference proteome</keyword>
<dbReference type="GO" id="GO:0034040">
    <property type="term" value="F:ATPase-coupled lipid transmembrane transporter activity"/>
    <property type="evidence" value="ECO:0007669"/>
    <property type="project" value="TreeGrafter"/>
</dbReference>
<dbReference type="PANTHER" id="PTHR24221">
    <property type="entry name" value="ATP-BINDING CASSETTE SUB-FAMILY B"/>
    <property type="match status" value="1"/>
</dbReference>
<dbReference type="InterPro" id="IPR036640">
    <property type="entry name" value="ABC1_TM_sf"/>
</dbReference>
<dbReference type="Pfam" id="PF00005">
    <property type="entry name" value="ABC_tran"/>
    <property type="match status" value="1"/>
</dbReference>
<evidence type="ECO:0000256" key="6">
    <source>
        <dbReference type="ARBA" id="ARBA00023136"/>
    </source>
</evidence>
<dbReference type="InterPro" id="IPR027417">
    <property type="entry name" value="P-loop_NTPase"/>
</dbReference>
<dbReference type="InterPro" id="IPR011527">
    <property type="entry name" value="ABC1_TM_dom"/>
</dbReference>
<dbReference type="SMART" id="SM00382">
    <property type="entry name" value="AAA"/>
    <property type="match status" value="1"/>
</dbReference>
<reference evidence="10 11" key="1">
    <citation type="submission" date="2015-03" db="EMBL/GenBank/DDBJ databases">
        <authorList>
            <person name="Murphy D."/>
        </authorList>
    </citation>
    <scope>NUCLEOTIDE SEQUENCE [LARGE SCALE GENOMIC DNA]</scope>
    <source>
        <strain evidence="10 11">OL-4</strain>
    </source>
</reference>
<dbReference type="InterPro" id="IPR017871">
    <property type="entry name" value="ABC_transporter-like_CS"/>
</dbReference>
<evidence type="ECO:0000313" key="10">
    <source>
        <dbReference type="EMBL" id="CFX23911.1"/>
    </source>
</evidence>
<proteinExistence type="predicted"/>
<gene>
    <name evidence="10" type="ORF">835</name>
</gene>
<keyword evidence="3" id="KW-0547">Nucleotide-binding</keyword>
<accession>A0A0E4GAW4</accession>
<keyword evidence="5 7" id="KW-1133">Transmembrane helix</keyword>
<dbReference type="SUPFAM" id="SSF90123">
    <property type="entry name" value="ABC transporter transmembrane region"/>
    <property type="match status" value="1"/>
</dbReference>
<dbReference type="Gene3D" id="1.20.1560.10">
    <property type="entry name" value="ABC transporter type 1, transmembrane domain"/>
    <property type="match status" value="1"/>
</dbReference>
<feature type="transmembrane region" description="Helical" evidence="7">
    <location>
        <begin position="161"/>
        <end position="179"/>
    </location>
</feature>
<evidence type="ECO:0000256" key="1">
    <source>
        <dbReference type="ARBA" id="ARBA00004651"/>
    </source>
</evidence>
<dbReference type="Pfam" id="PF00664">
    <property type="entry name" value="ABC_membrane"/>
    <property type="match status" value="1"/>
</dbReference>
<name>A0A0E4GAW4_9FIRM</name>
<keyword evidence="4" id="KW-0067">ATP-binding</keyword>
<feature type="transmembrane region" description="Helical" evidence="7">
    <location>
        <begin position="20"/>
        <end position="38"/>
    </location>
</feature>
<dbReference type="GO" id="GO:0016887">
    <property type="term" value="F:ATP hydrolysis activity"/>
    <property type="evidence" value="ECO:0007669"/>
    <property type="project" value="InterPro"/>
</dbReference>
<dbReference type="GO" id="GO:0005886">
    <property type="term" value="C:plasma membrane"/>
    <property type="evidence" value="ECO:0007669"/>
    <property type="project" value="UniProtKB-SubCell"/>
</dbReference>
<feature type="transmembrane region" description="Helical" evidence="7">
    <location>
        <begin position="243"/>
        <end position="264"/>
    </location>
</feature>
<dbReference type="CDD" id="cd18544">
    <property type="entry name" value="ABC_6TM_TmrA_like"/>
    <property type="match status" value="1"/>
</dbReference>
<dbReference type="OrthoDB" id="9770415at2"/>
<dbReference type="Proteomes" id="UP000045545">
    <property type="component" value="Unassembled WGS sequence"/>
</dbReference>
<dbReference type="PROSITE" id="PS00211">
    <property type="entry name" value="ABC_TRANSPORTER_1"/>
    <property type="match status" value="1"/>
</dbReference>
<dbReference type="PROSITE" id="PS50929">
    <property type="entry name" value="ABC_TM1F"/>
    <property type="match status" value="1"/>
</dbReference>
<sequence>MNNSLTKKSLYQVIQKNQGLIALLIFVVLGVVVISLIPPQILKIIIDNNLVPKNREGLMRWAIVYLIVLLFIGVFDFLKEAILTVLGQRVTKEIRMEMMVKLGKINSQFFSSHETGAVVSRFTNDVDAINTLFTSGVVGMVISSFKIIGIVISIWFFSYKLGLLTLLLLPIIYGIIRLFQKRMLQAQIKNRILVGQVNNHISESLNNMLMIKSYSKEKYMEQNYNRYLLDNFLTLDKVNFYDAVFSPLIQILRAIVIASIVILSSAQLNFLGMSLGMIAASIELISNLFEPVENLGMQLQNIQQAVSGVRRVNEFYMEPEEDGKNDKLTAAKIIPDRSAVRLKFDNVSFRYETGTDILKNINLTLNPLEKVTFVGRTGVGKSTLFKLIMGTLQPTEGVISINGIDVCAIPNREKRRIFGYVEQRFHFIKGTVAEQISLQDEGITRGKIEEALRFVGMMEYIESLENSLDTEVTSDSLFSQGQQQLLAIARAIVTDPPLLLLDEITANLDSITEERVISVLQKASSAHTVLSISHRLSSMIASDSVVILENGRVKNAGSPEVLLQDDDWFSSQVALERLTWH</sequence>
<dbReference type="EMBL" id="CGIH01000012">
    <property type="protein sequence ID" value="CFX23911.1"/>
    <property type="molecule type" value="Genomic_DNA"/>
</dbReference>
<dbReference type="AlphaFoldDB" id="A0A0E4GAW4"/>
<evidence type="ECO:0000256" key="7">
    <source>
        <dbReference type="SAM" id="Phobius"/>
    </source>
</evidence>
<evidence type="ECO:0000259" key="9">
    <source>
        <dbReference type="PROSITE" id="PS50929"/>
    </source>
</evidence>
<dbReference type="Gene3D" id="3.40.50.300">
    <property type="entry name" value="P-loop containing nucleotide triphosphate hydrolases"/>
    <property type="match status" value="1"/>
</dbReference>
<protein>
    <submittedName>
        <fullName evidence="10">ABC transporter type 1, transmembrane domain</fullName>
    </submittedName>
</protein>
<dbReference type="PROSITE" id="PS50893">
    <property type="entry name" value="ABC_TRANSPORTER_2"/>
    <property type="match status" value="1"/>
</dbReference>
<evidence type="ECO:0000256" key="2">
    <source>
        <dbReference type="ARBA" id="ARBA00022692"/>
    </source>
</evidence>
<evidence type="ECO:0000256" key="3">
    <source>
        <dbReference type="ARBA" id="ARBA00022741"/>
    </source>
</evidence>
<evidence type="ECO:0000256" key="5">
    <source>
        <dbReference type="ARBA" id="ARBA00022989"/>
    </source>
</evidence>
<keyword evidence="2 7" id="KW-0812">Transmembrane</keyword>
<dbReference type="SUPFAM" id="SSF52540">
    <property type="entry name" value="P-loop containing nucleoside triphosphate hydrolases"/>
    <property type="match status" value="1"/>
</dbReference>
<dbReference type="InterPro" id="IPR003439">
    <property type="entry name" value="ABC_transporter-like_ATP-bd"/>
</dbReference>